<dbReference type="InterPro" id="IPR052061">
    <property type="entry name" value="PTE-AB_protein"/>
</dbReference>
<evidence type="ECO:0000313" key="3">
    <source>
        <dbReference type="Proteomes" id="UP000652219"/>
    </source>
</evidence>
<dbReference type="InterPro" id="IPR006683">
    <property type="entry name" value="Thioestr_dom"/>
</dbReference>
<organism evidence="2 3">
    <name type="scientific">Colletotrichum sojae</name>
    <dbReference type="NCBI Taxonomy" id="2175907"/>
    <lineage>
        <taxon>Eukaryota</taxon>
        <taxon>Fungi</taxon>
        <taxon>Dikarya</taxon>
        <taxon>Ascomycota</taxon>
        <taxon>Pezizomycotina</taxon>
        <taxon>Sordariomycetes</taxon>
        <taxon>Hypocreomycetidae</taxon>
        <taxon>Glomerellales</taxon>
        <taxon>Glomerellaceae</taxon>
        <taxon>Colletotrichum</taxon>
        <taxon>Colletotrichum orchidearum species complex</taxon>
    </lineage>
</organism>
<feature type="domain" description="Thioesterase" evidence="1">
    <location>
        <begin position="97"/>
        <end position="177"/>
    </location>
</feature>
<dbReference type="AlphaFoldDB" id="A0A8H6J0Q2"/>
<dbReference type="CDD" id="cd03443">
    <property type="entry name" value="PaaI_thioesterase"/>
    <property type="match status" value="1"/>
</dbReference>
<gene>
    <name evidence="2" type="ORF">CSOJ01_10334</name>
</gene>
<evidence type="ECO:0000259" key="1">
    <source>
        <dbReference type="Pfam" id="PF03061"/>
    </source>
</evidence>
<protein>
    <submittedName>
        <fullName evidence="2">Thioesterase superfamily protein</fullName>
    </submittedName>
</protein>
<dbReference type="SUPFAM" id="SSF54637">
    <property type="entry name" value="Thioesterase/thiol ester dehydrase-isomerase"/>
    <property type="match status" value="1"/>
</dbReference>
<dbReference type="InterPro" id="IPR029069">
    <property type="entry name" value="HotDog_dom_sf"/>
</dbReference>
<dbReference type="PANTHER" id="PTHR47260">
    <property type="entry name" value="UPF0644 PROTEIN PB2B4.06"/>
    <property type="match status" value="1"/>
</dbReference>
<proteinExistence type="predicted"/>
<comment type="caution">
    <text evidence="2">The sequence shown here is derived from an EMBL/GenBank/DDBJ whole genome shotgun (WGS) entry which is preliminary data.</text>
</comment>
<name>A0A8H6J0Q2_9PEZI</name>
<reference evidence="2 3" key="1">
    <citation type="journal article" date="2020" name="Phytopathology">
        <title>Genome Sequence Resources of Colletotrichum truncatum, C. plurivorum, C. musicola, and C. sojae: Four Species Pathogenic to Soybean (Glycine max).</title>
        <authorList>
            <person name="Rogerio F."/>
            <person name="Boufleur T.R."/>
            <person name="Ciampi-Guillardi M."/>
            <person name="Sukno S.A."/>
            <person name="Thon M.R."/>
            <person name="Massola Junior N.S."/>
            <person name="Baroncelli R."/>
        </authorList>
    </citation>
    <scope>NUCLEOTIDE SEQUENCE [LARGE SCALE GENOMIC DNA]</scope>
    <source>
        <strain evidence="2 3">LFN0009</strain>
    </source>
</reference>
<dbReference type="Gene3D" id="3.10.129.10">
    <property type="entry name" value="Hotdog Thioesterase"/>
    <property type="match status" value="1"/>
</dbReference>
<dbReference type="Proteomes" id="UP000652219">
    <property type="component" value="Unassembled WGS sequence"/>
</dbReference>
<sequence>MTADIKSQPDYQHFASIPWCARLLARFDDGTSNVVQVSENRTVLPTKENTYVGRTLNTPDTIAAWLVLHPRPRPPRWEVEELCSLVAFRDGTIGFPGTAHGGVVALVMDEVTGLHIVAQRPDGAEKNKGFLTAYLNTSFLKPVPAPGAVLVRTRVSKIEGRKNFVTAQMEDGNGEVLAKAEVLYVSIRDKL</sequence>
<keyword evidence="3" id="KW-1185">Reference proteome</keyword>
<accession>A0A8H6J0Q2</accession>
<dbReference type="PANTHER" id="PTHR47260:SF6">
    <property type="entry name" value="THIOESTERASE DOMAIN-CONTAINING PROTEIN"/>
    <property type="match status" value="1"/>
</dbReference>
<evidence type="ECO:0000313" key="2">
    <source>
        <dbReference type="EMBL" id="KAF6804247.1"/>
    </source>
</evidence>
<dbReference type="EMBL" id="WIGN01000214">
    <property type="protein sequence ID" value="KAF6804247.1"/>
    <property type="molecule type" value="Genomic_DNA"/>
</dbReference>
<dbReference type="Pfam" id="PF03061">
    <property type="entry name" value="4HBT"/>
    <property type="match status" value="1"/>
</dbReference>